<dbReference type="Proteomes" id="UP000737018">
    <property type="component" value="Unassembled WGS sequence"/>
</dbReference>
<dbReference type="EMBL" id="JRKL02009260">
    <property type="protein sequence ID" value="KAF3946411.1"/>
    <property type="molecule type" value="Genomic_DNA"/>
</dbReference>
<evidence type="ECO:0000256" key="1">
    <source>
        <dbReference type="SAM" id="MobiDB-lite"/>
    </source>
</evidence>
<proteinExistence type="predicted"/>
<gene>
    <name evidence="3" type="ORF">CMV_027318</name>
</gene>
<feature type="region of interest" description="Disordered" evidence="1">
    <location>
        <begin position="85"/>
        <end position="131"/>
    </location>
</feature>
<evidence type="ECO:0000313" key="4">
    <source>
        <dbReference type="Proteomes" id="UP000737018"/>
    </source>
</evidence>
<keyword evidence="4" id="KW-1185">Reference proteome</keyword>
<organism evidence="3 4">
    <name type="scientific">Castanea mollissima</name>
    <name type="common">Chinese chestnut</name>
    <dbReference type="NCBI Taxonomy" id="60419"/>
    <lineage>
        <taxon>Eukaryota</taxon>
        <taxon>Viridiplantae</taxon>
        <taxon>Streptophyta</taxon>
        <taxon>Embryophyta</taxon>
        <taxon>Tracheophyta</taxon>
        <taxon>Spermatophyta</taxon>
        <taxon>Magnoliopsida</taxon>
        <taxon>eudicotyledons</taxon>
        <taxon>Gunneridae</taxon>
        <taxon>Pentapetalae</taxon>
        <taxon>rosids</taxon>
        <taxon>fabids</taxon>
        <taxon>Fagales</taxon>
        <taxon>Fagaceae</taxon>
        <taxon>Castanea</taxon>
    </lineage>
</organism>
<protein>
    <submittedName>
        <fullName evidence="3">Uncharacterized protein</fullName>
    </submittedName>
</protein>
<name>A0A8J4QIA6_9ROSI</name>
<reference evidence="3" key="1">
    <citation type="submission" date="2020-03" db="EMBL/GenBank/DDBJ databases">
        <title>Castanea mollissima Vanexum genome sequencing.</title>
        <authorList>
            <person name="Staton M."/>
        </authorList>
    </citation>
    <scope>NUCLEOTIDE SEQUENCE</scope>
    <source>
        <tissue evidence="3">Leaf</tissue>
    </source>
</reference>
<evidence type="ECO:0000313" key="3">
    <source>
        <dbReference type="EMBL" id="KAF3946411.1"/>
    </source>
</evidence>
<keyword evidence="2" id="KW-0732">Signal</keyword>
<feature type="chain" id="PRO_5035209021" evidence="2">
    <location>
        <begin position="22"/>
        <end position="131"/>
    </location>
</feature>
<dbReference type="AlphaFoldDB" id="A0A8J4QIA6"/>
<evidence type="ECO:0000256" key="2">
    <source>
        <dbReference type="SAM" id="SignalP"/>
    </source>
</evidence>
<accession>A0A8J4QIA6</accession>
<feature type="signal peptide" evidence="2">
    <location>
        <begin position="1"/>
        <end position="21"/>
    </location>
</feature>
<sequence length="131" mass="14161">MVLKVTVVLVLSLICMPSMEARTIPYGQDKLFGEVKQGEAPPHLPNIPAVTGDIPSPMITQKALFVTIDDHIDASPLLRRLLRAPPISSSANPPTYIPPPKNQHASPSLRSKQKSSQSSSMTMPKGRTSIP</sequence>
<comment type="caution">
    <text evidence="3">The sequence shown here is derived from an EMBL/GenBank/DDBJ whole genome shotgun (WGS) entry which is preliminary data.</text>
</comment>